<evidence type="ECO:0000313" key="3">
    <source>
        <dbReference type="Proteomes" id="UP000001542"/>
    </source>
</evidence>
<dbReference type="Gene3D" id="1.10.510.10">
    <property type="entry name" value="Transferase(Phosphotransferase) domain 1"/>
    <property type="match status" value="1"/>
</dbReference>
<feature type="domain" description="Protein kinase" evidence="1">
    <location>
        <begin position="15"/>
        <end position="267"/>
    </location>
</feature>
<dbReference type="OMA" id="EERECYF"/>
<dbReference type="VEuPathDB" id="TrichDB:TVAGG3_0661130"/>
<dbReference type="InterPro" id="IPR000719">
    <property type="entry name" value="Prot_kinase_dom"/>
</dbReference>
<dbReference type="Gene3D" id="3.30.200.20">
    <property type="entry name" value="Phosphorylase Kinase, domain 1"/>
    <property type="match status" value="1"/>
</dbReference>
<dbReference type="GO" id="GO:0004674">
    <property type="term" value="F:protein serine/threonine kinase activity"/>
    <property type="evidence" value="ECO:0000318"/>
    <property type="project" value="GO_Central"/>
</dbReference>
<dbReference type="PROSITE" id="PS50011">
    <property type="entry name" value="PROTEIN_KINASE_DOM"/>
    <property type="match status" value="1"/>
</dbReference>
<dbReference type="InParanoid" id="A2FF08"/>
<dbReference type="eggNOG" id="KOG0032">
    <property type="taxonomic scope" value="Eukaryota"/>
</dbReference>
<sequence length="307" mass="35292">MTAPPPPPPEFIGPYRLYTKIFETEHAIVYESYHEQKCCKLAIKCIKKAKANPQAIEDEVNIMRSLQHQNIIQAMDVFDIEFYYCVVMPLATGGDLFEIVYQNGKMKEQTVCKIMYSMLQAIDYCHSIGIMHRDIKPENIFLQNGDLENPLALLADFGFAKRFNPGQLLNDSVGTPIYAAPEIYLHKPYGEKIDLWSLGVTMYVLLTAESPFPSGDCHREIIEARYDFNSEAFDDVSDEAKDLIRWLMEKDPDRRLSAQEALNHIWFQSYFPDRNKPIVSRQVAGAISLEQAFDEAEDFDGFEDEVY</sequence>
<accession>A2FF08</accession>
<dbReference type="PROSITE" id="PS00108">
    <property type="entry name" value="PROTEIN_KINASE_ST"/>
    <property type="match status" value="1"/>
</dbReference>
<dbReference type="InterPro" id="IPR008271">
    <property type="entry name" value="Ser/Thr_kinase_AS"/>
</dbReference>
<dbReference type="AlphaFoldDB" id="A2FF08"/>
<keyword evidence="2" id="KW-0808">Transferase</keyword>
<dbReference type="Pfam" id="PF00069">
    <property type="entry name" value="Pkinase"/>
    <property type="match status" value="1"/>
</dbReference>
<evidence type="ECO:0000313" key="2">
    <source>
        <dbReference type="EMBL" id="EAX96512.1"/>
    </source>
</evidence>
<dbReference type="EMBL" id="DS113755">
    <property type="protein sequence ID" value="EAX96512.1"/>
    <property type="molecule type" value="Genomic_DNA"/>
</dbReference>
<dbReference type="SUPFAM" id="SSF56112">
    <property type="entry name" value="Protein kinase-like (PK-like)"/>
    <property type="match status" value="1"/>
</dbReference>
<dbReference type="SMR" id="A2FF08"/>
<reference evidence="2" key="1">
    <citation type="submission" date="2006-10" db="EMBL/GenBank/DDBJ databases">
        <authorList>
            <person name="Amadeo P."/>
            <person name="Zhao Q."/>
            <person name="Wortman J."/>
            <person name="Fraser-Liggett C."/>
            <person name="Carlton J."/>
        </authorList>
    </citation>
    <scope>NUCLEOTIDE SEQUENCE</scope>
    <source>
        <strain evidence="2">G3</strain>
    </source>
</reference>
<dbReference type="Proteomes" id="UP000001542">
    <property type="component" value="Unassembled WGS sequence"/>
</dbReference>
<dbReference type="InterPro" id="IPR011009">
    <property type="entry name" value="Kinase-like_dom_sf"/>
</dbReference>
<organism evidence="2 3">
    <name type="scientific">Trichomonas vaginalis (strain ATCC PRA-98 / G3)</name>
    <dbReference type="NCBI Taxonomy" id="412133"/>
    <lineage>
        <taxon>Eukaryota</taxon>
        <taxon>Metamonada</taxon>
        <taxon>Parabasalia</taxon>
        <taxon>Trichomonadida</taxon>
        <taxon>Trichomonadidae</taxon>
        <taxon>Trichomonas</taxon>
    </lineage>
</organism>
<dbReference type="PANTHER" id="PTHR24347">
    <property type="entry name" value="SERINE/THREONINE-PROTEIN KINASE"/>
    <property type="match status" value="1"/>
</dbReference>
<dbReference type="GO" id="GO:0005524">
    <property type="term" value="F:ATP binding"/>
    <property type="evidence" value="ECO:0007669"/>
    <property type="project" value="InterPro"/>
</dbReference>
<dbReference type="VEuPathDB" id="TrichDB:TVAG_148640"/>
<dbReference type="SMART" id="SM00220">
    <property type="entry name" value="S_TKc"/>
    <property type="match status" value="1"/>
</dbReference>
<keyword evidence="3" id="KW-1185">Reference proteome</keyword>
<dbReference type="OrthoDB" id="40902at2759"/>
<proteinExistence type="predicted"/>
<dbReference type="CDD" id="cd05117">
    <property type="entry name" value="STKc_CAMK"/>
    <property type="match status" value="1"/>
</dbReference>
<protein>
    <submittedName>
        <fullName evidence="2">CAMK family protein kinase</fullName>
    </submittedName>
</protein>
<name>A2FF08_TRIV3</name>
<keyword evidence="2" id="KW-0418">Kinase</keyword>
<gene>
    <name evidence="2" type="ORF">TVAG_148640</name>
</gene>
<dbReference type="FunCoup" id="A2FF08">
    <property type="interactions" value="271"/>
</dbReference>
<dbReference type="GO" id="GO:0005737">
    <property type="term" value="C:cytoplasm"/>
    <property type="evidence" value="ECO:0000318"/>
    <property type="project" value="GO_Central"/>
</dbReference>
<dbReference type="STRING" id="5722.A2FF08"/>
<dbReference type="RefSeq" id="XP_001309442.1">
    <property type="nucleotide sequence ID" value="XM_001309441.1"/>
</dbReference>
<dbReference type="KEGG" id="tva:4754285"/>
<evidence type="ECO:0000259" key="1">
    <source>
        <dbReference type="PROSITE" id="PS50011"/>
    </source>
</evidence>
<reference evidence="2" key="2">
    <citation type="journal article" date="2007" name="Science">
        <title>Draft genome sequence of the sexually transmitted pathogen Trichomonas vaginalis.</title>
        <authorList>
            <person name="Carlton J.M."/>
            <person name="Hirt R.P."/>
            <person name="Silva J.C."/>
            <person name="Delcher A.L."/>
            <person name="Schatz M."/>
            <person name="Zhao Q."/>
            <person name="Wortman J.R."/>
            <person name="Bidwell S.L."/>
            <person name="Alsmark U.C.M."/>
            <person name="Besteiro S."/>
            <person name="Sicheritz-Ponten T."/>
            <person name="Noel C.J."/>
            <person name="Dacks J.B."/>
            <person name="Foster P.G."/>
            <person name="Simillion C."/>
            <person name="Van de Peer Y."/>
            <person name="Miranda-Saavedra D."/>
            <person name="Barton G.J."/>
            <person name="Westrop G.D."/>
            <person name="Mueller S."/>
            <person name="Dessi D."/>
            <person name="Fiori P.L."/>
            <person name="Ren Q."/>
            <person name="Paulsen I."/>
            <person name="Zhang H."/>
            <person name="Bastida-Corcuera F.D."/>
            <person name="Simoes-Barbosa A."/>
            <person name="Brown M.T."/>
            <person name="Hayes R.D."/>
            <person name="Mukherjee M."/>
            <person name="Okumura C.Y."/>
            <person name="Schneider R."/>
            <person name="Smith A.J."/>
            <person name="Vanacova S."/>
            <person name="Villalvazo M."/>
            <person name="Haas B.J."/>
            <person name="Pertea M."/>
            <person name="Feldblyum T.V."/>
            <person name="Utterback T.R."/>
            <person name="Shu C.L."/>
            <person name="Osoegawa K."/>
            <person name="de Jong P.J."/>
            <person name="Hrdy I."/>
            <person name="Horvathova L."/>
            <person name="Zubacova Z."/>
            <person name="Dolezal P."/>
            <person name="Malik S.B."/>
            <person name="Logsdon J.M. Jr."/>
            <person name="Henze K."/>
            <person name="Gupta A."/>
            <person name="Wang C.C."/>
            <person name="Dunne R.L."/>
            <person name="Upcroft J.A."/>
            <person name="Upcroft P."/>
            <person name="White O."/>
            <person name="Salzberg S.L."/>
            <person name="Tang P."/>
            <person name="Chiu C.-H."/>
            <person name="Lee Y.-S."/>
            <person name="Embley T.M."/>
            <person name="Coombs G.H."/>
            <person name="Mottram J.C."/>
            <person name="Tachezy J."/>
            <person name="Fraser-Liggett C.M."/>
            <person name="Johnson P.J."/>
        </authorList>
    </citation>
    <scope>NUCLEOTIDE SEQUENCE [LARGE SCALE GENOMIC DNA]</scope>
    <source>
        <strain evidence="2">G3</strain>
    </source>
</reference>